<accession>R9A827</accession>
<evidence type="ECO:0000313" key="2">
    <source>
        <dbReference type="EMBL" id="EOQ96415.1"/>
    </source>
</evidence>
<dbReference type="Proteomes" id="UP000013984">
    <property type="component" value="Unassembled WGS sequence"/>
</dbReference>
<evidence type="ECO:0000256" key="1">
    <source>
        <dbReference type="SAM" id="SignalP"/>
    </source>
</evidence>
<dbReference type="InterPro" id="IPR016186">
    <property type="entry name" value="C-type_lectin-like/link_sf"/>
</dbReference>
<protein>
    <recommendedName>
        <fullName evidence="4">PF07588 family protein</fullName>
    </recommendedName>
</protein>
<reference evidence="2" key="1">
    <citation type="submission" date="2013-04" db="EMBL/GenBank/DDBJ databases">
        <authorList>
            <person name="Harkins D.M."/>
            <person name="Durkin A.S."/>
            <person name="Brinkac L.M."/>
            <person name="Haft D.H."/>
            <person name="Selengut J.D."/>
            <person name="Sanka R."/>
            <person name="DePew J."/>
            <person name="Purushe J."/>
            <person name="Galloway R.L."/>
            <person name="Vinetz J.M."/>
            <person name="Sutton G.G."/>
            <person name="Nierman W.C."/>
            <person name="Fouts D.E."/>
        </authorList>
    </citation>
    <scope>NUCLEOTIDE SEQUENCE [LARGE SCALE GENOMIC DNA]</scope>
    <source>
        <strain evidence="2">CDC</strain>
    </source>
</reference>
<dbReference type="Gene3D" id="3.10.100.10">
    <property type="entry name" value="Mannose-Binding Protein A, subunit A"/>
    <property type="match status" value="1"/>
</dbReference>
<feature type="signal peptide" evidence="1">
    <location>
        <begin position="1"/>
        <end position="30"/>
    </location>
</feature>
<name>R9A827_9LEPT</name>
<keyword evidence="3" id="KW-1185">Reference proteome</keyword>
<dbReference type="STRING" id="1218599.LEP1GSC195_2353"/>
<proteinExistence type="predicted"/>
<sequence length="929" mass="99113">MNSYQYIRSCLLVLFLSLVLFQNCSGQVSAGDTFLFGLSEQFDKLFSKEEASTSCTSDVTVTTKAVYLDEDGDVTATYNAASDNGLTEVDGVADGAAWGYKSFETCIYPNLSFSPGNIEFTVDSKNTYDTRLTMERSFPIPVNGNPIPNKLSFSSNGDAARQCFKFQAPTNDLVRNTTVASATIQFGKIVQKNSNGDTYSGNYTNKIPCGITISLEDDETPGVRVSNISRVMEEPGPNATATNGEFKVKLRGQVGPTADVTIPINDTFDAVNVGNREGTANPKTLTFTSGNWSTEQTITVSSYDDLELDGLKNYSIDVARTSSSDSVFNGIEPRNVVVYNKDQSVPGFSILRFSGGAAVTSESSTINTITGFATDENNQFGDKYSNFQIKLRTKPTNNVTLNFTSNCGAKCNIQTPSLIFSPTDWNTYQTFRVIGTTDSANTGNVDYTVSFTVTSADTTYSTTVYKPNLSIRSCDNDGTHLIQPCNYSGAPRGTTDSRLSAQEGGSTNIWLITKTSPSSPVTVAHTSTDTTEGTVPANVTIDSNNFNTMDATGTTNKITLTHVDDSDVDLTQNWTVTTATSTGGLAYDPIDIFAATTDDEKAFYVTHVGSPKEGTANVATVHVCLGGNNPTQSVVLNISCKTTYTANDGAYGECGTISPNQIIFPPNSAVETINASDAGCANSAKKQSFTVSGQDDTYADGNQSFDIQFAMAANTDTNYSVATNPGNHSITNEDDEPLGKAIFVTTGSYNGEMTAQGVFAADDTCNNNKPSGVPAGTYKALIVSNSAGGVTNDRIPNGTNWVLSAGRHYYRCNSSGYSNCSDQHTRLFIADGSAGFDPTSLGRSFSTIGDQYWTGMTNALSPAIQASSPTCPGDGLAYIHNCNGFTYQNCPSTPTTFLYGQTWTMASATSISSQESLCSATKKLICIEQ</sequence>
<gene>
    <name evidence="2" type="ORF">LEP1GSC195_2353</name>
</gene>
<feature type="chain" id="PRO_5004480210" description="PF07588 family protein" evidence="1">
    <location>
        <begin position="31"/>
        <end position="929"/>
    </location>
</feature>
<evidence type="ECO:0000313" key="3">
    <source>
        <dbReference type="Proteomes" id="UP000013984"/>
    </source>
</evidence>
<dbReference type="OrthoDB" id="310536at2"/>
<evidence type="ECO:0008006" key="4">
    <source>
        <dbReference type="Google" id="ProtNLM"/>
    </source>
</evidence>
<dbReference type="RefSeq" id="WP_015681760.1">
    <property type="nucleotide sequence ID" value="NZ_AOGZ02000014.1"/>
</dbReference>
<organism evidence="2 3">
    <name type="scientific">Leptospira wolbachii serovar Codice str. CDC</name>
    <dbReference type="NCBI Taxonomy" id="1218599"/>
    <lineage>
        <taxon>Bacteria</taxon>
        <taxon>Pseudomonadati</taxon>
        <taxon>Spirochaetota</taxon>
        <taxon>Spirochaetia</taxon>
        <taxon>Leptospirales</taxon>
        <taxon>Leptospiraceae</taxon>
        <taxon>Leptospira</taxon>
    </lineage>
</organism>
<dbReference type="EMBL" id="AOGZ02000014">
    <property type="protein sequence ID" value="EOQ96415.1"/>
    <property type="molecule type" value="Genomic_DNA"/>
</dbReference>
<dbReference type="AlphaFoldDB" id="R9A827"/>
<keyword evidence="1" id="KW-0732">Signal</keyword>
<comment type="caution">
    <text evidence="2">The sequence shown here is derived from an EMBL/GenBank/DDBJ whole genome shotgun (WGS) entry which is preliminary data.</text>
</comment>